<dbReference type="GO" id="GO:1990904">
    <property type="term" value="C:ribonucleoprotein complex"/>
    <property type="evidence" value="ECO:0007669"/>
    <property type="project" value="UniProtKB-KW"/>
</dbReference>
<evidence type="ECO:0000256" key="1">
    <source>
        <dbReference type="ARBA" id="ARBA00010761"/>
    </source>
</evidence>
<keyword evidence="2" id="KW-0689">Ribosomal protein</keyword>
<evidence type="ECO:0000256" key="2">
    <source>
        <dbReference type="ARBA" id="ARBA00022980"/>
    </source>
</evidence>
<dbReference type="WBParaSite" id="OFLC_0000043301-mRNA-1">
    <property type="protein sequence ID" value="OFLC_0000043301-mRNA-1"/>
    <property type="gene ID" value="OFLC_0000043301"/>
</dbReference>
<feature type="compositionally biased region" description="Basic and acidic residues" evidence="4">
    <location>
        <begin position="1"/>
        <end position="23"/>
    </location>
</feature>
<dbReference type="SUPFAM" id="SSF54821">
    <property type="entry name" value="Ribosomal protein S3 C-terminal domain"/>
    <property type="match status" value="1"/>
</dbReference>
<evidence type="ECO:0000313" key="5">
    <source>
        <dbReference type="EMBL" id="VDO25782.1"/>
    </source>
</evidence>
<dbReference type="EMBL" id="UZAJ01000141">
    <property type="protein sequence ID" value="VDO25782.1"/>
    <property type="molecule type" value="Genomic_DNA"/>
</dbReference>
<reference evidence="5 6" key="2">
    <citation type="submission" date="2018-11" db="EMBL/GenBank/DDBJ databases">
        <authorList>
            <consortium name="Pathogen Informatics"/>
        </authorList>
    </citation>
    <scope>NUCLEOTIDE SEQUENCE [LARGE SCALE GENOMIC DNA]</scope>
</reference>
<keyword evidence="6" id="KW-1185">Reference proteome</keyword>
<dbReference type="GO" id="GO:0003735">
    <property type="term" value="F:structural constituent of ribosome"/>
    <property type="evidence" value="ECO:0007669"/>
    <property type="project" value="InterPro"/>
</dbReference>
<dbReference type="InterPro" id="IPR036419">
    <property type="entry name" value="Ribosomal_S3_C_sf"/>
</dbReference>
<evidence type="ECO:0000256" key="3">
    <source>
        <dbReference type="ARBA" id="ARBA00023274"/>
    </source>
</evidence>
<dbReference type="Gene3D" id="3.90.1170.10">
    <property type="entry name" value="Ribosomal protein L10e/L16"/>
    <property type="match status" value="1"/>
</dbReference>
<protein>
    <submittedName>
        <fullName evidence="5 7">Uncharacterized protein</fullName>
    </submittedName>
</protein>
<dbReference type="AlphaFoldDB" id="A0A183GYX4"/>
<evidence type="ECO:0000256" key="4">
    <source>
        <dbReference type="SAM" id="MobiDB-lite"/>
    </source>
</evidence>
<gene>
    <name evidence="5" type="ORF">OFLC_LOCUS434</name>
</gene>
<feature type="region of interest" description="Disordered" evidence="4">
    <location>
        <begin position="1"/>
        <end position="40"/>
    </location>
</feature>
<dbReference type="Proteomes" id="UP000267606">
    <property type="component" value="Unassembled WGS sequence"/>
</dbReference>
<dbReference type="SUPFAM" id="SSF54686">
    <property type="entry name" value="Ribosomal protein L16p/L10e"/>
    <property type="match status" value="1"/>
</dbReference>
<organism evidence="7">
    <name type="scientific">Onchocerca flexuosa</name>
    <dbReference type="NCBI Taxonomy" id="387005"/>
    <lineage>
        <taxon>Eukaryota</taxon>
        <taxon>Metazoa</taxon>
        <taxon>Ecdysozoa</taxon>
        <taxon>Nematoda</taxon>
        <taxon>Chromadorea</taxon>
        <taxon>Rhabditida</taxon>
        <taxon>Spirurina</taxon>
        <taxon>Spiruromorpha</taxon>
        <taxon>Filarioidea</taxon>
        <taxon>Onchocercidae</taxon>
        <taxon>Onchocerca</taxon>
    </lineage>
</organism>
<accession>A0A183GYX4</accession>
<reference evidence="7" key="1">
    <citation type="submission" date="2016-06" db="UniProtKB">
        <authorList>
            <consortium name="WormBaseParasite"/>
        </authorList>
    </citation>
    <scope>IDENTIFICATION</scope>
</reference>
<evidence type="ECO:0000313" key="7">
    <source>
        <dbReference type="WBParaSite" id="OFLC_0000043301-mRNA-1"/>
    </source>
</evidence>
<keyword evidence="3" id="KW-0687">Ribonucleoprotein</keyword>
<comment type="similarity">
    <text evidence="1">Belongs to the universal ribosomal protein uS3 family.</text>
</comment>
<evidence type="ECO:0000313" key="6">
    <source>
        <dbReference type="Proteomes" id="UP000267606"/>
    </source>
</evidence>
<dbReference type="GO" id="GO:0006412">
    <property type="term" value="P:translation"/>
    <property type="evidence" value="ECO:0007669"/>
    <property type="project" value="InterPro"/>
</dbReference>
<dbReference type="InterPro" id="IPR036920">
    <property type="entry name" value="Ribosomal_uL16_sf"/>
</dbReference>
<dbReference type="GO" id="GO:0005840">
    <property type="term" value="C:ribosome"/>
    <property type="evidence" value="ECO:0007669"/>
    <property type="project" value="UniProtKB-KW"/>
</dbReference>
<proteinExistence type="inferred from homology"/>
<sequence length="104" mass="11178">MFINSRREGDGKSSSKLFEDGRGGIKRSCSGRTGGAERARTECCKEDRLPLRANTGSVEGSTKGGSTLSFGDYGLKTTETGRILCKHSEAVRRVISGTMKRSAE</sequence>
<name>A0A183GYX4_9BILA</name>